<protein>
    <submittedName>
        <fullName evidence="3 5">Uncharacterized protein</fullName>
    </submittedName>
</protein>
<reference evidence="5" key="2">
    <citation type="submission" date="2020-04" db="EMBL/GenBank/DDBJ databases">
        <authorList>
            <consortium name="NCBI Genome Project"/>
        </authorList>
    </citation>
    <scope>NUCLEOTIDE SEQUENCE</scope>
    <source>
        <strain evidence="5">CBS 781.70</strain>
    </source>
</reference>
<dbReference type="GeneID" id="54414368"/>
<evidence type="ECO:0000256" key="1">
    <source>
        <dbReference type="SAM" id="MobiDB-lite"/>
    </source>
</evidence>
<evidence type="ECO:0000313" key="3">
    <source>
        <dbReference type="EMBL" id="KAF1816689.1"/>
    </source>
</evidence>
<accession>A0A6G1GFN5</accession>
<sequence length="177" mass="18900">MEGDSRDLGDSPLLPNGASEDTQTPQAWSKPHEASTESPPPIPPKSALRPRSEAFSYHSASAIPPAGDSNAITIHSEDAIARSAAIRSRPNRFGEVFYEDSQIASPPGDRCSNCLTTQGARTDAHTARRRSEIFTVTCLIAAGVLLGWVITSLSLRFFPGNLVGDGHIEEDGTAFLL</sequence>
<name>A0A6G1GFN5_9PEZI</name>
<evidence type="ECO:0000313" key="5">
    <source>
        <dbReference type="RefSeq" id="XP_033538320.1"/>
    </source>
</evidence>
<dbReference type="EMBL" id="ML975150">
    <property type="protein sequence ID" value="KAF1816689.1"/>
    <property type="molecule type" value="Genomic_DNA"/>
</dbReference>
<dbReference type="RefSeq" id="XP_033538320.1">
    <property type="nucleotide sequence ID" value="XM_033673798.1"/>
</dbReference>
<dbReference type="AlphaFoldDB" id="A0A6G1GFN5"/>
<keyword evidence="2" id="KW-0812">Transmembrane</keyword>
<reference evidence="5" key="3">
    <citation type="submission" date="2025-04" db="UniProtKB">
        <authorList>
            <consortium name="RefSeq"/>
        </authorList>
    </citation>
    <scope>IDENTIFICATION</scope>
    <source>
        <strain evidence="5">CBS 781.70</strain>
    </source>
</reference>
<keyword evidence="2" id="KW-1133">Transmembrane helix</keyword>
<organism evidence="3">
    <name type="scientific">Eremomyces bilateralis CBS 781.70</name>
    <dbReference type="NCBI Taxonomy" id="1392243"/>
    <lineage>
        <taxon>Eukaryota</taxon>
        <taxon>Fungi</taxon>
        <taxon>Dikarya</taxon>
        <taxon>Ascomycota</taxon>
        <taxon>Pezizomycotina</taxon>
        <taxon>Dothideomycetes</taxon>
        <taxon>Dothideomycetes incertae sedis</taxon>
        <taxon>Eremomycetales</taxon>
        <taxon>Eremomycetaceae</taxon>
        <taxon>Eremomyces</taxon>
    </lineage>
</organism>
<feature type="transmembrane region" description="Helical" evidence="2">
    <location>
        <begin position="133"/>
        <end position="155"/>
    </location>
</feature>
<feature type="region of interest" description="Disordered" evidence="1">
    <location>
        <begin position="1"/>
        <end position="69"/>
    </location>
</feature>
<proteinExistence type="predicted"/>
<evidence type="ECO:0000256" key="2">
    <source>
        <dbReference type="SAM" id="Phobius"/>
    </source>
</evidence>
<gene>
    <name evidence="3 5" type="ORF">P152DRAFT_133744</name>
</gene>
<reference evidence="3 5" key="1">
    <citation type="submission" date="2020-01" db="EMBL/GenBank/DDBJ databases">
        <authorList>
            <consortium name="DOE Joint Genome Institute"/>
            <person name="Haridas S."/>
            <person name="Albert R."/>
            <person name="Binder M."/>
            <person name="Bloem J."/>
            <person name="Labutti K."/>
            <person name="Salamov A."/>
            <person name="Andreopoulos B."/>
            <person name="Baker S.E."/>
            <person name="Barry K."/>
            <person name="Bills G."/>
            <person name="Bluhm B.H."/>
            <person name="Cannon C."/>
            <person name="Castanera R."/>
            <person name="Culley D.E."/>
            <person name="Daum C."/>
            <person name="Ezra D."/>
            <person name="Gonzalez J.B."/>
            <person name="Henrissat B."/>
            <person name="Kuo A."/>
            <person name="Liang C."/>
            <person name="Lipzen A."/>
            <person name="Lutzoni F."/>
            <person name="Magnuson J."/>
            <person name="Mondo S."/>
            <person name="Nolan M."/>
            <person name="Ohm R."/>
            <person name="Pangilinan J."/>
            <person name="Park H.-J."/>
            <person name="Ramirez L."/>
            <person name="Alfaro M."/>
            <person name="Sun H."/>
            <person name="Tritt A."/>
            <person name="Yoshinaga Y."/>
            <person name="Zwiers L.-H."/>
            <person name="Turgeon B.G."/>
            <person name="Goodwin S.B."/>
            <person name="Spatafora J.W."/>
            <person name="Crous P.W."/>
            <person name="Grigoriev I.V."/>
        </authorList>
    </citation>
    <scope>NUCLEOTIDE SEQUENCE</scope>
    <source>
        <strain evidence="3 5">CBS 781.70</strain>
    </source>
</reference>
<keyword evidence="4" id="KW-1185">Reference proteome</keyword>
<evidence type="ECO:0000313" key="4">
    <source>
        <dbReference type="Proteomes" id="UP000504638"/>
    </source>
</evidence>
<keyword evidence="2" id="KW-0472">Membrane</keyword>
<dbReference type="Proteomes" id="UP000504638">
    <property type="component" value="Unplaced"/>
</dbReference>